<sequence>MKKFLSVIAVAFATLTVSAQSSKLVTKTITTADTVTFSNVPSKLVAFQYTFTETSGTTAGKVIFEGTVNGTWVGVDSLTLTDVTTAQTKVFPILSSNGTTYLSYRFRNTNTSSATGTIRAAWLRRTDE</sequence>
<keyword evidence="1" id="KW-0732">Signal</keyword>
<evidence type="ECO:0000313" key="3">
    <source>
        <dbReference type="Proteomes" id="UP000290204"/>
    </source>
</evidence>
<feature type="signal peptide" evidence="1">
    <location>
        <begin position="1"/>
        <end position="19"/>
    </location>
</feature>
<dbReference type="EMBL" id="SDHW01000009">
    <property type="protein sequence ID" value="RXK57564.1"/>
    <property type="molecule type" value="Genomic_DNA"/>
</dbReference>
<evidence type="ECO:0000256" key="1">
    <source>
        <dbReference type="SAM" id="SignalP"/>
    </source>
</evidence>
<dbReference type="AlphaFoldDB" id="A0A4Q1CDB2"/>
<name>A0A4Q1CDB2_9BACT</name>
<accession>A0A4Q1CDB2</accession>
<dbReference type="Proteomes" id="UP000290204">
    <property type="component" value="Unassembled WGS sequence"/>
</dbReference>
<organism evidence="2 3">
    <name type="scientific">Lacibacter luteus</name>
    <dbReference type="NCBI Taxonomy" id="2508719"/>
    <lineage>
        <taxon>Bacteria</taxon>
        <taxon>Pseudomonadati</taxon>
        <taxon>Bacteroidota</taxon>
        <taxon>Chitinophagia</taxon>
        <taxon>Chitinophagales</taxon>
        <taxon>Chitinophagaceae</taxon>
        <taxon>Lacibacter</taxon>
    </lineage>
</organism>
<gene>
    <name evidence="2" type="ORF">ESA94_20410</name>
</gene>
<keyword evidence="3" id="KW-1185">Reference proteome</keyword>
<feature type="chain" id="PRO_5020354397" evidence="1">
    <location>
        <begin position="20"/>
        <end position="128"/>
    </location>
</feature>
<evidence type="ECO:0000313" key="2">
    <source>
        <dbReference type="EMBL" id="RXK57564.1"/>
    </source>
</evidence>
<proteinExistence type="predicted"/>
<protein>
    <submittedName>
        <fullName evidence="2">Uncharacterized protein</fullName>
    </submittedName>
</protein>
<dbReference type="RefSeq" id="WP_129132816.1">
    <property type="nucleotide sequence ID" value="NZ_SDHW01000009.1"/>
</dbReference>
<comment type="caution">
    <text evidence="2">The sequence shown here is derived from an EMBL/GenBank/DDBJ whole genome shotgun (WGS) entry which is preliminary data.</text>
</comment>
<reference evidence="2 3" key="1">
    <citation type="submission" date="2019-01" db="EMBL/GenBank/DDBJ databases">
        <title>Lacibacter sp. strain TTM-7.</title>
        <authorList>
            <person name="Chen W.-M."/>
        </authorList>
    </citation>
    <scope>NUCLEOTIDE SEQUENCE [LARGE SCALE GENOMIC DNA]</scope>
    <source>
        <strain evidence="2 3">TTM-7</strain>
    </source>
</reference>